<sequence length="332" mass="34810">MNRRAVARLLAPLALVAAAAPSPTGAQEPWPSRPVTVLGGFPNGAGTDIYARRLAEPLGRALGVPVVVDNRTGAGGNIASDLVAKARPDGYLFLLATAGTHAINASLYRNLPFDPLRDVTHVALLGDVPNVVLVSPERRPQYRTCADLLAAARARPGALNYGSTGNGASTHLAGAQFSVAAGIELTHVPYRGQPGAMAALLAGDTDVFFNQSGPSIGPVQQGQVRALAVTTRARLPALPDVPTVEEACGLPGFDSSTWYALLGPPGLPAAVRDRMNAEVARIVGAPDFRRWLVESQGIAPPEDLSPEGFRRVHEADVARWAEIVRRSGARVD</sequence>
<dbReference type="AlphaFoldDB" id="A0A6J4JHW5"/>
<proteinExistence type="inferred from homology"/>
<dbReference type="Gene3D" id="3.40.190.10">
    <property type="entry name" value="Periplasmic binding protein-like II"/>
    <property type="match status" value="1"/>
</dbReference>
<name>A0A6J4JHW5_9PROT</name>
<organism evidence="3">
    <name type="scientific">uncultured Acetobacteraceae bacterium</name>
    <dbReference type="NCBI Taxonomy" id="169975"/>
    <lineage>
        <taxon>Bacteria</taxon>
        <taxon>Pseudomonadati</taxon>
        <taxon>Pseudomonadota</taxon>
        <taxon>Alphaproteobacteria</taxon>
        <taxon>Acetobacterales</taxon>
        <taxon>Acetobacteraceae</taxon>
        <taxon>environmental samples</taxon>
    </lineage>
</organism>
<dbReference type="InterPro" id="IPR005064">
    <property type="entry name" value="BUG"/>
</dbReference>
<dbReference type="Pfam" id="PF03401">
    <property type="entry name" value="TctC"/>
    <property type="match status" value="1"/>
</dbReference>
<comment type="similarity">
    <text evidence="1">Belongs to the UPF0065 (bug) family.</text>
</comment>
<evidence type="ECO:0000313" key="3">
    <source>
        <dbReference type="EMBL" id="CAA9277530.1"/>
    </source>
</evidence>
<keyword evidence="2" id="KW-0732">Signal</keyword>
<dbReference type="InterPro" id="IPR042100">
    <property type="entry name" value="Bug_dom1"/>
</dbReference>
<gene>
    <name evidence="3" type="ORF">AVDCRST_MAG04-3493</name>
</gene>
<dbReference type="EMBL" id="CADCTL010000257">
    <property type="protein sequence ID" value="CAA9277530.1"/>
    <property type="molecule type" value="Genomic_DNA"/>
</dbReference>
<dbReference type="PANTHER" id="PTHR42928:SF5">
    <property type="entry name" value="BLR1237 PROTEIN"/>
    <property type="match status" value="1"/>
</dbReference>
<evidence type="ECO:0000256" key="1">
    <source>
        <dbReference type="ARBA" id="ARBA00006987"/>
    </source>
</evidence>
<accession>A0A6J4JHW5</accession>
<protein>
    <submittedName>
        <fullName evidence="3">BUG/TctC family periplasmic protein</fullName>
    </submittedName>
</protein>
<reference evidence="3" key="1">
    <citation type="submission" date="2020-02" db="EMBL/GenBank/DDBJ databases">
        <authorList>
            <person name="Meier V. D."/>
        </authorList>
    </citation>
    <scope>NUCLEOTIDE SEQUENCE</scope>
    <source>
        <strain evidence="3">AVDCRST_MAG04</strain>
    </source>
</reference>
<dbReference type="PANTHER" id="PTHR42928">
    <property type="entry name" value="TRICARBOXYLATE-BINDING PROTEIN"/>
    <property type="match status" value="1"/>
</dbReference>
<feature type="chain" id="PRO_5026938990" evidence="2">
    <location>
        <begin position="27"/>
        <end position="332"/>
    </location>
</feature>
<dbReference type="Gene3D" id="3.40.190.150">
    <property type="entry name" value="Bordetella uptake gene, domain 1"/>
    <property type="match status" value="1"/>
</dbReference>
<feature type="signal peptide" evidence="2">
    <location>
        <begin position="1"/>
        <end position="26"/>
    </location>
</feature>
<evidence type="ECO:0000256" key="2">
    <source>
        <dbReference type="SAM" id="SignalP"/>
    </source>
</evidence>
<dbReference type="SUPFAM" id="SSF53850">
    <property type="entry name" value="Periplasmic binding protein-like II"/>
    <property type="match status" value="1"/>
</dbReference>
<dbReference type="PIRSF" id="PIRSF017082">
    <property type="entry name" value="YflP"/>
    <property type="match status" value="1"/>
</dbReference>